<comment type="subcellular location">
    <subcellularLocation>
        <location evidence="1">Nucleus</location>
    </subcellularLocation>
</comment>
<dbReference type="PANTHER" id="PTHR46481">
    <property type="entry name" value="ZINC FINGER BED DOMAIN-CONTAINING PROTEIN 4"/>
    <property type="match status" value="1"/>
</dbReference>
<dbReference type="AlphaFoldDB" id="A0AA47N7W9"/>
<evidence type="ECO:0000256" key="4">
    <source>
        <dbReference type="ARBA" id="ARBA00022833"/>
    </source>
</evidence>
<sequence>MDDDSPITQTMKSKLIEEIDSRWELKDQHTAENIAECIGNIRREYNVSRDSVLSITTDNVADYINAVKRHLQAVNVLCTVHTINLAVSKGLAVLKATALHFNKSITDSYLLESKQKLLGVKPAKLINDCATRWNSMRWCVGQPSNKLKSSRAFAVLPLKYVLLSHLQPSIGDPAALNEMKKDLGPKEAIQS</sequence>
<comment type="caution">
    <text evidence="6">The sequence shown here is derived from an EMBL/GenBank/DDBJ whole genome shotgun (WGS) entry which is preliminary data.</text>
</comment>
<dbReference type="Proteomes" id="UP001174136">
    <property type="component" value="Unassembled WGS sequence"/>
</dbReference>
<name>A0AA47N7W9_MERPO</name>
<organism evidence="6 7">
    <name type="scientific">Merluccius polli</name>
    <name type="common">Benguela hake</name>
    <name type="synonym">Merluccius cadenati</name>
    <dbReference type="NCBI Taxonomy" id="89951"/>
    <lineage>
        <taxon>Eukaryota</taxon>
        <taxon>Metazoa</taxon>
        <taxon>Chordata</taxon>
        <taxon>Craniata</taxon>
        <taxon>Vertebrata</taxon>
        <taxon>Euteleostomi</taxon>
        <taxon>Actinopterygii</taxon>
        <taxon>Neopterygii</taxon>
        <taxon>Teleostei</taxon>
        <taxon>Neoteleostei</taxon>
        <taxon>Acanthomorphata</taxon>
        <taxon>Zeiogadaria</taxon>
        <taxon>Gadariae</taxon>
        <taxon>Gadiformes</taxon>
        <taxon>Gadoidei</taxon>
        <taxon>Merlucciidae</taxon>
        <taxon>Merluccius</taxon>
    </lineage>
</organism>
<keyword evidence="2" id="KW-0479">Metal-binding</keyword>
<accession>A0AA47N7W9</accession>
<keyword evidence="5" id="KW-0539">Nucleus</keyword>
<protein>
    <submittedName>
        <fullName evidence="6">Uncharacterized protein</fullName>
    </submittedName>
</protein>
<evidence type="ECO:0000256" key="3">
    <source>
        <dbReference type="ARBA" id="ARBA00022771"/>
    </source>
</evidence>
<keyword evidence="4" id="KW-0862">Zinc</keyword>
<dbReference type="EMBL" id="JAOPHQ010000586">
    <property type="protein sequence ID" value="KAK0154073.1"/>
    <property type="molecule type" value="Genomic_DNA"/>
</dbReference>
<evidence type="ECO:0000256" key="5">
    <source>
        <dbReference type="ARBA" id="ARBA00023242"/>
    </source>
</evidence>
<keyword evidence="7" id="KW-1185">Reference proteome</keyword>
<dbReference type="SUPFAM" id="SSF53098">
    <property type="entry name" value="Ribonuclease H-like"/>
    <property type="match status" value="1"/>
</dbReference>
<gene>
    <name evidence="6" type="ORF">N1851_003845</name>
</gene>
<reference evidence="6" key="1">
    <citation type="journal article" date="2023" name="Front. Mar. Sci.">
        <title>A new Merluccius polli reference genome to investigate the effects of global change in West African waters.</title>
        <authorList>
            <person name="Mateo J.L."/>
            <person name="Blanco-Fernandez C."/>
            <person name="Garcia-Vazquez E."/>
            <person name="Machado-Schiaffino G."/>
        </authorList>
    </citation>
    <scope>NUCLEOTIDE SEQUENCE</scope>
    <source>
        <strain evidence="6">C29</strain>
        <tissue evidence="6">Fin</tissue>
    </source>
</reference>
<dbReference type="GO" id="GO:0008270">
    <property type="term" value="F:zinc ion binding"/>
    <property type="evidence" value="ECO:0007669"/>
    <property type="project" value="UniProtKB-KW"/>
</dbReference>
<evidence type="ECO:0000313" key="6">
    <source>
        <dbReference type="EMBL" id="KAK0154073.1"/>
    </source>
</evidence>
<dbReference type="GO" id="GO:0005634">
    <property type="term" value="C:nucleus"/>
    <property type="evidence" value="ECO:0007669"/>
    <property type="project" value="UniProtKB-SubCell"/>
</dbReference>
<evidence type="ECO:0000313" key="7">
    <source>
        <dbReference type="Proteomes" id="UP001174136"/>
    </source>
</evidence>
<dbReference type="PANTHER" id="PTHR46481:SF10">
    <property type="entry name" value="ZINC FINGER BED DOMAIN-CONTAINING PROTEIN 39"/>
    <property type="match status" value="1"/>
</dbReference>
<dbReference type="InterPro" id="IPR052035">
    <property type="entry name" value="ZnF_BED_domain_contain"/>
</dbReference>
<keyword evidence="3" id="KW-0863">Zinc-finger</keyword>
<proteinExistence type="predicted"/>
<evidence type="ECO:0000256" key="2">
    <source>
        <dbReference type="ARBA" id="ARBA00022723"/>
    </source>
</evidence>
<dbReference type="InterPro" id="IPR012337">
    <property type="entry name" value="RNaseH-like_sf"/>
</dbReference>
<evidence type="ECO:0000256" key="1">
    <source>
        <dbReference type="ARBA" id="ARBA00004123"/>
    </source>
</evidence>